<dbReference type="GO" id="GO:0006412">
    <property type="term" value="P:translation"/>
    <property type="evidence" value="ECO:0007669"/>
    <property type="project" value="InterPro"/>
</dbReference>
<dbReference type="RefSeq" id="YP_009476743.1">
    <property type="nucleotide sequence ID" value="NC_037454.1"/>
</dbReference>
<dbReference type="InterPro" id="IPR023798">
    <property type="entry name" value="Ribosomal_uS7_dom"/>
</dbReference>
<name>A0A2P1G8J3_9CRYP</name>
<keyword evidence="3" id="KW-0687">Ribonucleoprotein</keyword>
<evidence type="ECO:0000256" key="1">
    <source>
        <dbReference type="ARBA" id="ARBA00007151"/>
    </source>
</evidence>
<accession>A0A2P1G8J3</accession>
<dbReference type="InterPro" id="IPR000235">
    <property type="entry name" value="Ribosomal_uS7"/>
</dbReference>
<evidence type="ECO:0000313" key="5">
    <source>
        <dbReference type="EMBL" id="AVM81236.1"/>
    </source>
</evidence>
<dbReference type="GO" id="GO:0005840">
    <property type="term" value="C:ribosome"/>
    <property type="evidence" value="ECO:0007669"/>
    <property type="project" value="UniProtKB-KW"/>
</dbReference>
<keyword evidence="2 5" id="KW-0689">Ribosomal protein</keyword>
<evidence type="ECO:0000256" key="2">
    <source>
        <dbReference type="ARBA" id="ARBA00022980"/>
    </source>
</evidence>
<dbReference type="SUPFAM" id="SSF47973">
    <property type="entry name" value="Ribosomal protein S7"/>
    <property type="match status" value="1"/>
</dbReference>
<dbReference type="PIRSF" id="PIRSF002122">
    <property type="entry name" value="RPS7p_RPS7a_RPS5e_RPS7o"/>
    <property type="match status" value="1"/>
</dbReference>
<dbReference type="Pfam" id="PF00177">
    <property type="entry name" value="Ribosomal_S7"/>
    <property type="match status" value="1"/>
</dbReference>
<proteinExistence type="inferred from homology"/>
<evidence type="ECO:0000256" key="3">
    <source>
        <dbReference type="ARBA" id="ARBA00023274"/>
    </source>
</evidence>
<protein>
    <submittedName>
        <fullName evidence="5">Ribosomal protein S7</fullName>
    </submittedName>
</protein>
<dbReference type="PANTHER" id="PTHR11205">
    <property type="entry name" value="RIBOSOMAL PROTEIN S7"/>
    <property type="match status" value="1"/>
</dbReference>
<dbReference type="GeneID" id="36496295"/>
<geneLocation type="mitochondrion" evidence="5"/>
<dbReference type="EMBL" id="MG680942">
    <property type="protein sequence ID" value="AVM81236.1"/>
    <property type="molecule type" value="Genomic_DNA"/>
</dbReference>
<sequence length="151" mass="17693">MEQKSNLKTNINDFKYIITSFIKILQKSYSKESSELIFRDTLSFLKKNTKKEPLSLFKDALDKSKPFCEVKSIRISGTNYKVPVEINLYRQKTLVFKWIVLNSVKRPDICMSTNLAKEILDTCDLNSKTIKMCDDFHKIAESNKVYIQSRY</sequence>
<reference evidence="5" key="1">
    <citation type="submission" date="2017-12" db="EMBL/GenBank/DDBJ databases">
        <title>Comparative mitochondrial genomics of cryptophyte algae: gene shuffling and dynamic mobile genetic elements.</title>
        <authorList>
            <person name="Kim J.I."/>
            <person name="Yoon H.S."/>
            <person name="Yi G."/>
            <person name="Shin W."/>
            <person name="Archibald J.M."/>
        </authorList>
    </citation>
    <scope>NUCLEOTIDE SEQUENCE</scope>
    <source>
        <strain evidence="5">FBCC300012D</strain>
    </source>
</reference>
<dbReference type="InterPro" id="IPR036823">
    <property type="entry name" value="Ribosomal_uS7_dom_sf"/>
</dbReference>
<dbReference type="AlphaFoldDB" id="A0A2P1G8J3"/>
<keyword evidence="5" id="KW-0496">Mitochondrion</keyword>
<comment type="similarity">
    <text evidence="1">Belongs to the universal ribosomal protein uS7 family.</text>
</comment>
<gene>
    <name evidence="5" type="primary">rps7</name>
    <name evidence="5" type="ORF">CplaMt_p018</name>
</gene>
<dbReference type="GO" id="GO:1990904">
    <property type="term" value="C:ribonucleoprotein complex"/>
    <property type="evidence" value="ECO:0007669"/>
    <property type="project" value="UniProtKB-KW"/>
</dbReference>
<evidence type="ECO:0000259" key="4">
    <source>
        <dbReference type="Pfam" id="PF00177"/>
    </source>
</evidence>
<organism evidence="5">
    <name type="scientific">Cryptomonas curvata</name>
    <dbReference type="NCBI Taxonomy" id="233186"/>
    <lineage>
        <taxon>Eukaryota</taxon>
        <taxon>Cryptophyceae</taxon>
        <taxon>Cryptomonadales</taxon>
        <taxon>Cryptomonadaceae</taxon>
        <taxon>Cryptomonas</taxon>
    </lineage>
</organism>
<dbReference type="Gene3D" id="1.10.455.10">
    <property type="entry name" value="Ribosomal protein S7 domain"/>
    <property type="match status" value="1"/>
</dbReference>
<feature type="domain" description="Small ribosomal subunit protein uS7" evidence="4">
    <location>
        <begin position="15"/>
        <end position="144"/>
    </location>
</feature>